<dbReference type="GO" id="GO:0005886">
    <property type="term" value="C:plasma membrane"/>
    <property type="evidence" value="ECO:0007669"/>
    <property type="project" value="UniProtKB-SubCell"/>
</dbReference>
<feature type="transmembrane region" description="Helical" evidence="2">
    <location>
        <begin position="139"/>
        <end position="170"/>
    </location>
</feature>
<keyword evidence="2" id="KW-0812">Transmembrane</keyword>
<dbReference type="Pfam" id="PF06808">
    <property type="entry name" value="DctM"/>
    <property type="match status" value="1"/>
</dbReference>
<dbReference type="PANTHER" id="PTHR43849">
    <property type="entry name" value="BLL3936 PROTEIN"/>
    <property type="match status" value="1"/>
</dbReference>
<keyword evidence="1" id="KW-0813">Transport</keyword>
<organism evidence="4 5">
    <name type="scientific">Pseudovibrio exalbescens</name>
    <dbReference type="NCBI Taxonomy" id="197461"/>
    <lineage>
        <taxon>Bacteria</taxon>
        <taxon>Pseudomonadati</taxon>
        <taxon>Pseudomonadota</taxon>
        <taxon>Alphaproteobacteria</taxon>
        <taxon>Hyphomicrobiales</taxon>
        <taxon>Stappiaceae</taxon>
        <taxon>Pseudovibrio</taxon>
    </lineage>
</organism>
<comment type="caution">
    <text evidence="4">The sequence shown here is derived from an EMBL/GenBank/DDBJ whole genome shotgun (WGS) entry which is preliminary data.</text>
</comment>
<feature type="transmembrane region" description="Helical" evidence="2">
    <location>
        <begin position="650"/>
        <end position="666"/>
    </location>
</feature>
<proteinExistence type="predicted"/>
<feature type="transmembrane region" description="Helical" evidence="2">
    <location>
        <begin position="449"/>
        <end position="468"/>
    </location>
</feature>
<accession>A0A1U7JFP9</accession>
<dbReference type="EMBL" id="LVVZ01000019">
    <property type="protein sequence ID" value="OKL43514.1"/>
    <property type="molecule type" value="Genomic_DNA"/>
</dbReference>
<evidence type="ECO:0000313" key="4">
    <source>
        <dbReference type="EMBL" id="OKL43514.1"/>
    </source>
</evidence>
<dbReference type="GO" id="GO:0022857">
    <property type="term" value="F:transmembrane transporter activity"/>
    <property type="evidence" value="ECO:0007669"/>
    <property type="project" value="UniProtKB-UniRule"/>
</dbReference>
<comment type="subcellular location">
    <subcellularLocation>
        <location evidence="1">Cell inner membrane</location>
        <topology evidence="1">Multi-pass membrane protein</topology>
    </subcellularLocation>
</comment>
<dbReference type="PANTHER" id="PTHR43849:SF2">
    <property type="entry name" value="BLL3936 PROTEIN"/>
    <property type="match status" value="1"/>
</dbReference>
<keyword evidence="5" id="KW-1185">Reference proteome</keyword>
<sequence length="873" mass="94552">MSIERHKAQVDAQELVAQTDTGARMLTGNVGKFVAIVAFTWSAFQLYVASSLPFWLVDVAGINLIFNNSEVRFIHVAFGLALAAFAYPLFSRSPRTRIPWYDWLLAALGVFACLYLVVMKDGIAMRAGQPTTMDLIVSTIGMVVTGIAVYRSLGLALVIVASVFLFYVFFGNQPFIPEAIQWRGASYGKAMWHYWMQLEGVFGVAAGVSASMIFLFVLFGSLLEKAGAGNYFIKVAFALLGHLRGGPAKAAVVASAMSGLYSGSSIANVVTTGTFTIPLMKRTGFPAEKAGAVEVASSVNGQLMPPVMGAAAFLIAEFTGVGYHEVVKHAFVPAVISYIALIYIVHLEALKMNLRGLPKPPMHLTAMRRLIGVLTGFIGISVLGMAVYYGLGLVKQLFPELTFSTVLLIFLVAYLFLIRVAAKLPDLEVDDPNAPIKELPRAGDVGRTGYYFILPIVILIWCILIERFSPSLSAFYATVAMIFIVLTHRPLKALFRNTNWRSEVKQGIGDFVDGMIGGARNMIGIAVATAAAGVIVGTVSLTGAHQMIGELVEFLSGGNLLAMLLLVAVMSLILGMGLPTTANYLVVSSLMAPVIVELGAQTGFLVPLIAVHFFVFYFGILADVTPPVGLAAFAAGAISQGDPIRTGVQGFFYSIRTALLPFLFIFNTDLLLIDVGPLQAIFVFITATIAMMLFAAAMQGYLLARSRIWETVVLIVVAFTLFRPGFWLDQVQDRYITTAGPPVIEKIGRAAIGTEVRLNLAGPDFDNPDDIITLTVPFTVPEDSPVDGLARLDDEGLTIFEEDGKLLMDEPFPGTPFAQQLQKFDFYGDDPVTLVSAQVEAERMPKEVFYIPGLLLLGLVLVSQRRRQTQPAF</sequence>
<feature type="transmembrane region" description="Helical" evidence="2">
    <location>
        <begin position="708"/>
        <end position="726"/>
    </location>
</feature>
<gene>
    <name evidence="4" type="ORF">A3843_12800</name>
</gene>
<feature type="transmembrane region" description="Helical" evidence="2">
    <location>
        <begin position="560"/>
        <end position="578"/>
    </location>
</feature>
<feature type="domain" description="TRAP C4-dicarboxylate transport system permease DctM subunit" evidence="3">
    <location>
        <begin position="141"/>
        <end position="677"/>
    </location>
</feature>
<feature type="transmembrane region" description="Helical" evidence="2">
    <location>
        <begin position="397"/>
        <end position="417"/>
    </location>
</feature>
<evidence type="ECO:0000259" key="3">
    <source>
        <dbReference type="Pfam" id="PF06808"/>
    </source>
</evidence>
<dbReference type="NCBIfam" id="TIGR02123">
    <property type="entry name" value="TRAP_fused"/>
    <property type="match status" value="1"/>
</dbReference>
<feature type="transmembrane region" description="Helical" evidence="2">
    <location>
        <begin position="678"/>
        <end position="696"/>
    </location>
</feature>
<keyword evidence="2" id="KW-1133">Transmembrane helix</keyword>
<keyword evidence="2" id="KW-0472">Membrane</keyword>
<feature type="transmembrane region" description="Helical" evidence="2">
    <location>
        <begin position="33"/>
        <end position="57"/>
    </location>
</feature>
<keyword evidence="1" id="KW-0997">Cell inner membrane</keyword>
<dbReference type="STRING" id="197461.A3843_12800"/>
<feature type="transmembrane region" description="Helical" evidence="2">
    <location>
        <begin position="616"/>
        <end position="638"/>
    </location>
</feature>
<keyword evidence="1" id="KW-1003">Cell membrane</keyword>
<protein>
    <submittedName>
        <fullName evidence="4">C4-dicarboxylate ABC transporter</fullName>
    </submittedName>
</protein>
<feature type="transmembrane region" description="Helical" evidence="2">
    <location>
        <begin position="590"/>
        <end position="610"/>
    </location>
</feature>
<dbReference type="InterPro" id="IPR010656">
    <property type="entry name" value="DctM"/>
</dbReference>
<feature type="transmembrane region" description="Helical" evidence="2">
    <location>
        <begin position="201"/>
        <end position="223"/>
    </location>
</feature>
<comment type="function">
    <text evidence="1">Part of the tripartite ATP-independent periplasmic (TRAP) transport system.</text>
</comment>
<feature type="transmembrane region" description="Helical" evidence="2">
    <location>
        <begin position="69"/>
        <end position="88"/>
    </location>
</feature>
<dbReference type="InterPro" id="IPR011853">
    <property type="entry name" value="TRAP_DctM-Dct_fused"/>
</dbReference>
<dbReference type="Proteomes" id="UP000185783">
    <property type="component" value="Unassembled WGS sequence"/>
</dbReference>
<feature type="transmembrane region" description="Helical" evidence="2">
    <location>
        <begin position="370"/>
        <end position="391"/>
    </location>
</feature>
<feature type="transmembrane region" description="Helical" evidence="2">
    <location>
        <begin position="330"/>
        <end position="350"/>
    </location>
</feature>
<dbReference type="Pfam" id="PF11874">
    <property type="entry name" value="DUF3394"/>
    <property type="match status" value="1"/>
</dbReference>
<evidence type="ECO:0000256" key="1">
    <source>
        <dbReference type="RuleBase" id="RU369079"/>
    </source>
</evidence>
<evidence type="ECO:0000313" key="5">
    <source>
        <dbReference type="Proteomes" id="UP000185783"/>
    </source>
</evidence>
<feature type="transmembrane region" description="Helical" evidence="2">
    <location>
        <begin position="100"/>
        <end position="118"/>
    </location>
</feature>
<feature type="transmembrane region" description="Helical" evidence="2">
    <location>
        <begin position="525"/>
        <end position="548"/>
    </location>
</feature>
<feature type="transmembrane region" description="Helical" evidence="2">
    <location>
        <begin position="474"/>
        <end position="491"/>
    </location>
</feature>
<dbReference type="AlphaFoldDB" id="A0A1U7JFP9"/>
<reference evidence="4 5" key="1">
    <citation type="submission" date="2016-03" db="EMBL/GenBank/DDBJ databases">
        <title>Genome sequence of Nesiotobacter sp. nov., a moderately halophilic alphaproteobacterium isolated from the Yellow Sea, China.</title>
        <authorList>
            <person name="Zhang G."/>
            <person name="Zhang R."/>
        </authorList>
    </citation>
    <scope>NUCLEOTIDE SEQUENCE [LARGE SCALE GENOMIC DNA]</scope>
    <source>
        <strain evidence="4 5">WB1-6</strain>
    </source>
</reference>
<dbReference type="RefSeq" id="WP_028480939.1">
    <property type="nucleotide sequence ID" value="NZ_LVVZ01000019.1"/>
</dbReference>
<name>A0A1U7JFP9_9HYPH</name>
<evidence type="ECO:0000256" key="2">
    <source>
        <dbReference type="SAM" id="Phobius"/>
    </source>
</evidence>
<dbReference type="InterPro" id="IPR021814">
    <property type="entry name" value="DUF3394"/>
</dbReference>